<organism evidence="7 8">
    <name type="scientific">Galerina marginata (strain CBS 339.88)</name>
    <dbReference type="NCBI Taxonomy" id="685588"/>
    <lineage>
        <taxon>Eukaryota</taxon>
        <taxon>Fungi</taxon>
        <taxon>Dikarya</taxon>
        <taxon>Basidiomycota</taxon>
        <taxon>Agaricomycotina</taxon>
        <taxon>Agaricomycetes</taxon>
        <taxon>Agaricomycetidae</taxon>
        <taxon>Agaricales</taxon>
        <taxon>Agaricineae</taxon>
        <taxon>Strophariaceae</taxon>
        <taxon>Galerina</taxon>
    </lineage>
</organism>
<protein>
    <recommendedName>
        <fullName evidence="6">C2H2-type domain-containing protein</fullName>
    </recommendedName>
</protein>
<dbReference type="InterPro" id="IPR013087">
    <property type="entry name" value="Znf_C2H2_type"/>
</dbReference>
<feature type="domain" description="C2H2-type" evidence="6">
    <location>
        <begin position="81"/>
        <end position="110"/>
    </location>
</feature>
<dbReference type="GO" id="GO:0000977">
    <property type="term" value="F:RNA polymerase II transcription regulatory region sequence-specific DNA binding"/>
    <property type="evidence" value="ECO:0007669"/>
    <property type="project" value="TreeGrafter"/>
</dbReference>
<dbReference type="SUPFAM" id="SSF57667">
    <property type="entry name" value="beta-beta-alpha zinc fingers"/>
    <property type="match status" value="1"/>
</dbReference>
<dbReference type="EMBL" id="KL142367">
    <property type="protein sequence ID" value="KDR85841.1"/>
    <property type="molecule type" value="Genomic_DNA"/>
</dbReference>
<dbReference type="PANTHER" id="PTHR24409">
    <property type="entry name" value="ZINC FINGER PROTEIN 142"/>
    <property type="match status" value="1"/>
</dbReference>
<dbReference type="AlphaFoldDB" id="A0A067TRM2"/>
<evidence type="ECO:0000256" key="5">
    <source>
        <dbReference type="PROSITE-ProRule" id="PRU00042"/>
    </source>
</evidence>
<evidence type="ECO:0000256" key="2">
    <source>
        <dbReference type="ARBA" id="ARBA00022737"/>
    </source>
</evidence>
<dbReference type="Gene3D" id="3.30.160.60">
    <property type="entry name" value="Classic Zinc Finger"/>
    <property type="match status" value="1"/>
</dbReference>
<dbReference type="GO" id="GO:0008270">
    <property type="term" value="F:zinc ion binding"/>
    <property type="evidence" value="ECO:0007669"/>
    <property type="project" value="UniProtKB-KW"/>
</dbReference>
<feature type="domain" description="C2H2-type" evidence="6">
    <location>
        <begin position="5"/>
        <end position="37"/>
    </location>
</feature>
<evidence type="ECO:0000256" key="4">
    <source>
        <dbReference type="ARBA" id="ARBA00022833"/>
    </source>
</evidence>
<keyword evidence="8" id="KW-1185">Reference proteome</keyword>
<dbReference type="PANTHER" id="PTHR24409:SF295">
    <property type="entry name" value="AZ2-RELATED"/>
    <property type="match status" value="1"/>
</dbReference>
<dbReference type="STRING" id="685588.A0A067TRM2"/>
<dbReference type="PROSITE" id="PS00028">
    <property type="entry name" value="ZINC_FINGER_C2H2_1"/>
    <property type="match status" value="1"/>
</dbReference>
<keyword evidence="2" id="KW-0677">Repeat</keyword>
<dbReference type="GO" id="GO:0005634">
    <property type="term" value="C:nucleus"/>
    <property type="evidence" value="ECO:0007669"/>
    <property type="project" value="TreeGrafter"/>
</dbReference>
<name>A0A067TRM2_GALM3</name>
<dbReference type="SMART" id="SM00355">
    <property type="entry name" value="ZnF_C2H2"/>
    <property type="match status" value="4"/>
</dbReference>
<dbReference type="HOGENOM" id="CLU_075838_1_1_1"/>
<evidence type="ECO:0000259" key="6">
    <source>
        <dbReference type="PROSITE" id="PS50157"/>
    </source>
</evidence>
<dbReference type="Proteomes" id="UP000027222">
    <property type="component" value="Unassembled WGS sequence"/>
</dbReference>
<keyword evidence="3 5" id="KW-0863">Zinc-finger</keyword>
<dbReference type="GO" id="GO:0000981">
    <property type="term" value="F:DNA-binding transcription factor activity, RNA polymerase II-specific"/>
    <property type="evidence" value="ECO:0007669"/>
    <property type="project" value="TreeGrafter"/>
</dbReference>
<reference evidence="8" key="1">
    <citation type="journal article" date="2014" name="Proc. Natl. Acad. Sci. U.S.A.">
        <title>Extensive sampling of basidiomycete genomes demonstrates inadequacy of the white-rot/brown-rot paradigm for wood decay fungi.</title>
        <authorList>
            <person name="Riley R."/>
            <person name="Salamov A.A."/>
            <person name="Brown D.W."/>
            <person name="Nagy L.G."/>
            <person name="Floudas D."/>
            <person name="Held B.W."/>
            <person name="Levasseur A."/>
            <person name="Lombard V."/>
            <person name="Morin E."/>
            <person name="Otillar R."/>
            <person name="Lindquist E.A."/>
            <person name="Sun H."/>
            <person name="LaButti K.M."/>
            <person name="Schmutz J."/>
            <person name="Jabbour D."/>
            <person name="Luo H."/>
            <person name="Baker S.E."/>
            <person name="Pisabarro A.G."/>
            <person name="Walton J.D."/>
            <person name="Blanchette R.A."/>
            <person name="Henrissat B."/>
            <person name="Martin F."/>
            <person name="Cullen D."/>
            <person name="Hibbett D.S."/>
            <person name="Grigoriev I.V."/>
        </authorList>
    </citation>
    <scope>NUCLEOTIDE SEQUENCE [LARGE SCALE GENOMIC DNA]</scope>
    <source>
        <strain evidence="8">CBS 339.88</strain>
    </source>
</reference>
<gene>
    <name evidence="7" type="ORF">GALMADRAFT_1325497</name>
</gene>
<evidence type="ECO:0000313" key="7">
    <source>
        <dbReference type="EMBL" id="KDR85841.1"/>
    </source>
</evidence>
<dbReference type="OrthoDB" id="6077919at2759"/>
<evidence type="ECO:0000256" key="1">
    <source>
        <dbReference type="ARBA" id="ARBA00022723"/>
    </source>
</evidence>
<accession>A0A067TRM2</accession>
<keyword evidence="1" id="KW-0479">Metal-binding</keyword>
<keyword evidence="4" id="KW-0862">Zinc</keyword>
<dbReference type="InterPro" id="IPR022755">
    <property type="entry name" value="Znf_C2H2_jaz"/>
</dbReference>
<dbReference type="InterPro" id="IPR036236">
    <property type="entry name" value="Znf_C2H2_sf"/>
</dbReference>
<proteinExistence type="predicted"/>
<dbReference type="PROSITE" id="PS50157">
    <property type="entry name" value="ZINC_FINGER_C2H2_2"/>
    <property type="match status" value="2"/>
</dbReference>
<evidence type="ECO:0000313" key="8">
    <source>
        <dbReference type="Proteomes" id="UP000027222"/>
    </source>
</evidence>
<evidence type="ECO:0000256" key="3">
    <source>
        <dbReference type="ARBA" id="ARBA00022771"/>
    </source>
</evidence>
<feature type="non-terminal residue" evidence="7">
    <location>
        <position position="1"/>
    </location>
</feature>
<sequence length="256" mass="29310">SSTYYVCIDCGKDFLNLHNLKEHYVHSPDPNHCEESNEHFDSPGDPPVFLEKVRWYCSSCSRFFEREDGLHVHYSMSASHHYCTACKRNFTSASNLNAHLNSSIHQPKDVKCPFKCGSTFVSDSALLLHLENGACPSDANFDILNRYIRHCDTKPARMIAYESGSSQDTTYIGDSRWWNGSAYKCHLCHRSLLALNQHLVSARHRDQIYICHGPSSSMRFNTPSGLAQYIESKACGVNRFRDTMDWLQMGRLRLEM</sequence>
<dbReference type="Pfam" id="PF12171">
    <property type="entry name" value="zf-C2H2_jaz"/>
    <property type="match status" value="1"/>
</dbReference>